<dbReference type="InterPro" id="IPR027417">
    <property type="entry name" value="P-loop_NTPase"/>
</dbReference>
<organism evidence="2 3">
    <name type="scientific">Ranatra chinensis</name>
    <dbReference type="NCBI Taxonomy" id="642074"/>
    <lineage>
        <taxon>Eukaryota</taxon>
        <taxon>Metazoa</taxon>
        <taxon>Ecdysozoa</taxon>
        <taxon>Arthropoda</taxon>
        <taxon>Hexapoda</taxon>
        <taxon>Insecta</taxon>
        <taxon>Pterygota</taxon>
        <taxon>Neoptera</taxon>
        <taxon>Paraneoptera</taxon>
        <taxon>Hemiptera</taxon>
        <taxon>Heteroptera</taxon>
        <taxon>Panheteroptera</taxon>
        <taxon>Nepomorpha</taxon>
        <taxon>Nepidae</taxon>
        <taxon>Ranatrinae</taxon>
        <taxon>Ranatra</taxon>
    </lineage>
</organism>
<dbReference type="EMBL" id="JBFDAA010000005">
    <property type="protein sequence ID" value="KAL1132191.1"/>
    <property type="molecule type" value="Genomic_DNA"/>
</dbReference>
<evidence type="ECO:0000259" key="1">
    <source>
        <dbReference type="Pfam" id="PF01926"/>
    </source>
</evidence>
<sequence>MFIRKLSNVTCGCKKVFNNYPYLSSVNYCFYNELFVGQRKGLFLNHLKLFNFSRRQLTTTAAENEISESISHKILYNCLIHRVSYIEKKKLEIAANAAKEISNKKISRIPLTLKYFVDYDLKTTDQKDTNVESSETELINLPFSIKVTDLSSIDHSLPDKEENITEHESVEDVESARPVVYDIISDFPLRGRSWMNDYEKYSDVDLDAQELDGWQLDYGTSDISVPVSKVPCGGCGALLHCQDASIPGYLPKEIFKECNEKDLRGLTCQRCHFIKNYNTALSVSVDPDSYPKLLSKIKNERALVILMVDLTDFPCSIWPGILDIIGRKRPVFVVGNKVDLLWGDCKGWMDHTKKQLLSSFPRETNIQHVCLISAKTGFGVEELINKLHTYWQYKGDVYLVGCTNVGKSSLFNALLQSDYCKVKAVDLVQRATIAPWPGTTLNLLKFPILRPEGWRLYLRTQRLKRDKENFFAEKMLKREQIKAQKIKPKEPPQLIGQIGRTFQASLTQDQVTEADTFSVPNRNHLRAVHPPGSGLDPNDPDLVQSRWVYDTPGVLHKDQFLDLLTTEELKLTIPKKIILPRSFIMKPGWTIFIGGIARLDYTRGAKSVRLTVFASNGLPITVCTTENAENVYNSLIGTQFMAVPQGGQARLEKWPHLRPGLPINVCGISWKESCLDIVLSSAGWIAITPGPKDFCKFQAWTPFSRGIHIRNPSLLPHAISLRGKRRAKTPSYHRPKVLPNY</sequence>
<dbReference type="PANTHER" id="PTHR46406:SF1">
    <property type="entry name" value="NITRIC OXIDE-ASSOCIATED PROTEIN 1"/>
    <property type="match status" value="1"/>
</dbReference>
<dbReference type="PANTHER" id="PTHR46406">
    <property type="entry name" value="NITRIC OXIDE-ASSOCIATED PROTEIN 1"/>
    <property type="match status" value="1"/>
</dbReference>
<comment type="caution">
    <text evidence="2">The sequence shown here is derived from an EMBL/GenBank/DDBJ whole genome shotgun (WGS) entry which is preliminary data.</text>
</comment>
<dbReference type="Proteomes" id="UP001558652">
    <property type="component" value="Unassembled WGS sequence"/>
</dbReference>
<dbReference type="Pfam" id="PF01926">
    <property type="entry name" value="MMR_HSR1"/>
    <property type="match status" value="1"/>
</dbReference>
<feature type="domain" description="G" evidence="1">
    <location>
        <begin position="397"/>
        <end position="446"/>
    </location>
</feature>
<gene>
    <name evidence="2" type="ORF">AAG570_010148</name>
</gene>
<name>A0ABD0YLQ3_9HEMI</name>
<evidence type="ECO:0000313" key="3">
    <source>
        <dbReference type="Proteomes" id="UP001558652"/>
    </source>
</evidence>
<proteinExistence type="predicted"/>
<dbReference type="InterPro" id="IPR006073">
    <property type="entry name" value="GTP-bd"/>
</dbReference>
<evidence type="ECO:0000313" key="2">
    <source>
        <dbReference type="EMBL" id="KAL1132191.1"/>
    </source>
</evidence>
<dbReference type="SUPFAM" id="SSF52540">
    <property type="entry name" value="P-loop containing nucleoside triphosphate hydrolases"/>
    <property type="match status" value="1"/>
</dbReference>
<dbReference type="AlphaFoldDB" id="A0ABD0YLQ3"/>
<keyword evidence="3" id="KW-1185">Reference proteome</keyword>
<accession>A0ABD0YLQ3</accession>
<reference evidence="2 3" key="1">
    <citation type="submission" date="2024-07" db="EMBL/GenBank/DDBJ databases">
        <title>Chromosome-level genome assembly of the water stick insect Ranatra chinensis (Heteroptera: Nepidae).</title>
        <authorList>
            <person name="Liu X."/>
        </authorList>
    </citation>
    <scope>NUCLEOTIDE SEQUENCE [LARGE SCALE GENOMIC DNA]</scope>
    <source>
        <strain evidence="2">Cailab_2021Rc</strain>
        <tissue evidence="2">Muscle</tissue>
    </source>
</reference>
<protein>
    <recommendedName>
        <fullName evidence="1">G domain-containing protein</fullName>
    </recommendedName>
</protein>
<dbReference type="Gene3D" id="3.40.50.300">
    <property type="entry name" value="P-loop containing nucleotide triphosphate hydrolases"/>
    <property type="match status" value="1"/>
</dbReference>
<dbReference type="InterPro" id="IPR052807">
    <property type="entry name" value="Mito_transl_resp_regulator"/>
</dbReference>
<dbReference type="CDD" id="cd01855">
    <property type="entry name" value="YqeH"/>
    <property type="match status" value="1"/>
</dbReference>